<comment type="caution">
    <text evidence="4">The sequence shown here is derived from an EMBL/GenBank/DDBJ whole genome shotgun (WGS) entry which is preliminary data.</text>
</comment>
<dbReference type="EMBL" id="JAAGNN010000013">
    <property type="protein sequence ID" value="KAF4081779.1"/>
    <property type="molecule type" value="Genomic_DNA"/>
</dbReference>
<dbReference type="InterPro" id="IPR018378">
    <property type="entry name" value="C-type_lectin_CS"/>
</dbReference>
<dbReference type="InterPro" id="IPR016186">
    <property type="entry name" value="C-type_lectin-like/link_sf"/>
</dbReference>
<keyword evidence="2" id="KW-0732">Signal</keyword>
<dbReference type="PROSITE" id="PS00615">
    <property type="entry name" value="C_TYPE_LECTIN_1"/>
    <property type="match status" value="1"/>
</dbReference>
<dbReference type="Pfam" id="PF00059">
    <property type="entry name" value="Lectin_C"/>
    <property type="match status" value="2"/>
</dbReference>
<dbReference type="PANTHER" id="PTHR45784">
    <property type="entry name" value="C-TYPE LECTIN DOMAIN FAMILY 20 MEMBER A-RELATED"/>
    <property type="match status" value="1"/>
</dbReference>
<dbReference type="InterPro" id="IPR016187">
    <property type="entry name" value="CTDL_fold"/>
</dbReference>
<dbReference type="SUPFAM" id="SSF56436">
    <property type="entry name" value="C-type lectin-like"/>
    <property type="match status" value="2"/>
</dbReference>
<evidence type="ECO:0000259" key="3">
    <source>
        <dbReference type="PROSITE" id="PS50041"/>
    </source>
</evidence>
<feature type="domain" description="C-type lectin" evidence="3">
    <location>
        <begin position="138"/>
        <end position="260"/>
    </location>
</feature>
<gene>
    <name evidence="4" type="ORF">AMELA_G00165240</name>
</gene>
<evidence type="ECO:0000313" key="4">
    <source>
        <dbReference type="EMBL" id="KAF4081779.1"/>
    </source>
</evidence>
<keyword evidence="1" id="KW-1015">Disulfide bond</keyword>
<dbReference type="InterPro" id="IPR001304">
    <property type="entry name" value="C-type_lectin-like"/>
</dbReference>
<dbReference type="PANTHER" id="PTHR45784:SF3">
    <property type="entry name" value="C-TYPE LECTIN DOMAIN FAMILY 4 MEMBER K-LIKE-RELATED"/>
    <property type="match status" value="1"/>
</dbReference>
<evidence type="ECO:0000256" key="2">
    <source>
        <dbReference type="SAM" id="SignalP"/>
    </source>
</evidence>
<evidence type="ECO:0000313" key="5">
    <source>
        <dbReference type="Proteomes" id="UP000593565"/>
    </source>
</evidence>
<organism evidence="4 5">
    <name type="scientific">Ameiurus melas</name>
    <name type="common">Black bullhead</name>
    <name type="synonym">Silurus melas</name>
    <dbReference type="NCBI Taxonomy" id="219545"/>
    <lineage>
        <taxon>Eukaryota</taxon>
        <taxon>Metazoa</taxon>
        <taxon>Chordata</taxon>
        <taxon>Craniata</taxon>
        <taxon>Vertebrata</taxon>
        <taxon>Euteleostomi</taxon>
        <taxon>Actinopterygii</taxon>
        <taxon>Neopterygii</taxon>
        <taxon>Teleostei</taxon>
        <taxon>Ostariophysi</taxon>
        <taxon>Siluriformes</taxon>
        <taxon>Ictaluridae</taxon>
        <taxon>Ameiurus</taxon>
    </lineage>
</organism>
<reference evidence="4 5" key="1">
    <citation type="submission" date="2020-02" db="EMBL/GenBank/DDBJ databases">
        <title>A chromosome-scale genome assembly of the black bullhead catfish (Ameiurus melas).</title>
        <authorList>
            <person name="Wen M."/>
            <person name="Zham M."/>
            <person name="Cabau C."/>
            <person name="Klopp C."/>
            <person name="Donnadieu C."/>
            <person name="Roques C."/>
            <person name="Bouchez O."/>
            <person name="Lampietro C."/>
            <person name="Jouanno E."/>
            <person name="Herpin A."/>
            <person name="Louis A."/>
            <person name="Berthelot C."/>
            <person name="Parey E."/>
            <person name="Roest-Crollius H."/>
            <person name="Braasch I."/>
            <person name="Postlethwait J."/>
            <person name="Robinson-Rechavi M."/>
            <person name="Echchiki A."/>
            <person name="Begum T."/>
            <person name="Montfort J."/>
            <person name="Schartl M."/>
            <person name="Bobe J."/>
            <person name="Guiguen Y."/>
        </authorList>
    </citation>
    <scope>NUCLEOTIDE SEQUENCE [LARGE SCALE GENOMIC DNA]</scope>
    <source>
        <strain evidence="4">M_S1</strain>
        <tissue evidence="4">Blood</tissue>
    </source>
</reference>
<evidence type="ECO:0000256" key="1">
    <source>
        <dbReference type="ARBA" id="ARBA00023157"/>
    </source>
</evidence>
<dbReference type="Gene3D" id="3.10.100.10">
    <property type="entry name" value="Mannose-Binding Protein A, subunit A"/>
    <property type="match status" value="2"/>
</dbReference>
<sequence>MKMKALLSVLVLAALTGAATALFWRKYIYVDQQLNWNDAQKYCREKYTDLATFETKEEQDRYQNNLRTDKLCWIGLSRNSNTIKFTQWSDGSLSGFQQWSLNEPSGDNKKNCVYIQSFWINVYIPFSWWTSHDCKDSLNFICYTWKPDLILVQEMKTWEEALNYCRINYTDLVSLNMEIDQKAVNSMSNETLTPSFWTGLRFLDGSWFWVNQVLMYKQSLRSLSVMPSCPAPRFRCGAQNARDNVLENRDCEEKMNFICYKFAGIN</sequence>
<keyword evidence="5" id="KW-1185">Reference proteome</keyword>
<proteinExistence type="predicted"/>
<name>A0A7J6AIC6_AMEME</name>
<accession>A0A7J6AIC6</accession>
<feature type="signal peptide" evidence="2">
    <location>
        <begin position="1"/>
        <end position="21"/>
    </location>
</feature>
<feature type="chain" id="PRO_5029823283" description="C-type lectin domain-containing protein" evidence="2">
    <location>
        <begin position="22"/>
        <end position="266"/>
    </location>
</feature>
<dbReference type="Proteomes" id="UP000593565">
    <property type="component" value="Unassembled WGS sequence"/>
</dbReference>
<dbReference type="AlphaFoldDB" id="A0A7J6AIC6"/>
<dbReference type="PROSITE" id="PS50041">
    <property type="entry name" value="C_TYPE_LECTIN_2"/>
    <property type="match status" value="2"/>
</dbReference>
<protein>
    <recommendedName>
        <fullName evidence="3">C-type lectin domain-containing protein</fullName>
    </recommendedName>
</protein>
<dbReference type="SMART" id="SM00034">
    <property type="entry name" value="CLECT"/>
    <property type="match status" value="2"/>
</dbReference>
<feature type="domain" description="C-type lectin" evidence="3">
    <location>
        <begin position="27"/>
        <end position="143"/>
    </location>
</feature>